<evidence type="ECO:0000256" key="2">
    <source>
        <dbReference type="ARBA" id="ARBA00005510"/>
    </source>
</evidence>
<dbReference type="Proteomes" id="UP001412067">
    <property type="component" value="Unassembled WGS sequence"/>
</dbReference>
<evidence type="ECO:0000256" key="6">
    <source>
        <dbReference type="SAM" id="MobiDB-lite"/>
    </source>
</evidence>
<feature type="region of interest" description="Disordered" evidence="6">
    <location>
        <begin position="111"/>
        <end position="131"/>
    </location>
</feature>
<accession>A0ABR2N5R3</accession>
<name>A0ABR2N5R3_9ASPA</name>
<evidence type="ECO:0000256" key="4">
    <source>
        <dbReference type="ARBA" id="ARBA00023163"/>
    </source>
</evidence>
<dbReference type="EMBL" id="JBBWWR010000001">
    <property type="protein sequence ID" value="KAK8971470.1"/>
    <property type="molecule type" value="Genomic_DNA"/>
</dbReference>
<feature type="compositionally biased region" description="Polar residues" evidence="6">
    <location>
        <begin position="122"/>
        <end position="131"/>
    </location>
</feature>
<proteinExistence type="inferred from homology"/>
<dbReference type="InterPro" id="IPR011598">
    <property type="entry name" value="bHLH_dom"/>
</dbReference>
<organism evidence="8 9">
    <name type="scientific">Platanthera guangdongensis</name>
    <dbReference type="NCBI Taxonomy" id="2320717"/>
    <lineage>
        <taxon>Eukaryota</taxon>
        <taxon>Viridiplantae</taxon>
        <taxon>Streptophyta</taxon>
        <taxon>Embryophyta</taxon>
        <taxon>Tracheophyta</taxon>
        <taxon>Spermatophyta</taxon>
        <taxon>Magnoliopsida</taxon>
        <taxon>Liliopsida</taxon>
        <taxon>Asparagales</taxon>
        <taxon>Orchidaceae</taxon>
        <taxon>Orchidoideae</taxon>
        <taxon>Orchideae</taxon>
        <taxon>Orchidinae</taxon>
        <taxon>Platanthera</taxon>
    </lineage>
</organism>
<comment type="similarity">
    <text evidence="2">Belongs to the bHLH protein family.</text>
</comment>
<gene>
    <name evidence="8" type="primary">RAP1</name>
    <name evidence="8" type="ORF">KSP40_PGU021958</name>
</gene>
<evidence type="ECO:0000313" key="9">
    <source>
        <dbReference type="Proteomes" id="UP001412067"/>
    </source>
</evidence>
<keyword evidence="3" id="KW-0805">Transcription regulation</keyword>
<comment type="caution">
    <text evidence="8">The sequence shown here is derived from an EMBL/GenBank/DDBJ whole genome shotgun (WGS) entry which is preliminary data.</text>
</comment>
<keyword evidence="5" id="KW-0539">Nucleus</keyword>
<reference evidence="8 9" key="1">
    <citation type="journal article" date="2022" name="Nat. Plants">
        <title>Genomes of leafy and leafless Platanthera orchids illuminate the evolution of mycoheterotrophy.</title>
        <authorList>
            <person name="Li M.H."/>
            <person name="Liu K.W."/>
            <person name="Li Z."/>
            <person name="Lu H.C."/>
            <person name="Ye Q.L."/>
            <person name="Zhang D."/>
            <person name="Wang J.Y."/>
            <person name="Li Y.F."/>
            <person name="Zhong Z.M."/>
            <person name="Liu X."/>
            <person name="Yu X."/>
            <person name="Liu D.K."/>
            <person name="Tu X.D."/>
            <person name="Liu B."/>
            <person name="Hao Y."/>
            <person name="Liao X.Y."/>
            <person name="Jiang Y.T."/>
            <person name="Sun W.H."/>
            <person name="Chen J."/>
            <person name="Chen Y.Q."/>
            <person name="Ai Y."/>
            <person name="Zhai J.W."/>
            <person name="Wu S.S."/>
            <person name="Zhou Z."/>
            <person name="Hsiao Y.Y."/>
            <person name="Wu W.L."/>
            <person name="Chen Y.Y."/>
            <person name="Lin Y.F."/>
            <person name="Hsu J.L."/>
            <person name="Li C.Y."/>
            <person name="Wang Z.W."/>
            <person name="Zhao X."/>
            <person name="Zhong W.Y."/>
            <person name="Ma X.K."/>
            <person name="Ma L."/>
            <person name="Huang J."/>
            <person name="Chen G.Z."/>
            <person name="Huang M.Z."/>
            <person name="Huang L."/>
            <person name="Peng D.H."/>
            <person name="Luo Y.B."/>
            <person name="Zou S.Q."/>
            <person name="Chen S.P."/>
            <person name="Lan S."/>
            <person name="Tsai W.C."/>
            <person name="Van de Peer Y."/>
            <person name="Liu Z.J."/>
        </authorList>
    </citation>
    <scope>NUCLEOTIDE SEQUENCE [LARGE SCALE GENOMIC DNA]</scope>
    <source>
        <strain evidence="8">Lor288</strain>
    </source>
</reference>
<protein>
    <submittedName>
        <fullName evidence="8">Transcription factor MYC2</fullName>
    </submittedName>
</protein>
<comment type="subcellular location">
    <subcellularLocation>
        <location evidence="1">Nucleus</location>
    </subcellularLocation>
</comment>
<keyword evidence="4" id="KW-0804">Transcription</keyword>
<dbReference type="PROSITE" id="PS50888">
    <property type="entry name" value="BHLH"/>
    <property type="match status" value="1"/>
</dbReference>
<evidence type="ECO:0000259" key="7">
    <source>
        <dbReference type="PROSITE" id="PS50888"/>
    </source>
</evidence>
<dbReference type="PANTHER" id="PTHR31945:SF68">
    <property type="entry name" value="TRANSCRIPTION FACTOR UDT1"/>
    <property type="match status" value="1"/>
</dbReference>
<dbReference type="PANTHER" id="PTHR31945">
    <property type="entry name" value="TRANSCRIPTION FACTOR SCREAM2-RELATED"/>
    <property type="match status" value="1"/>
</dbReference>
<dbReference type="SMART" id="SM00353">
    <property type="entry name" value="HLH"/>
    <property type="match status" value="1"/>
</dbReference>
<evidence type="ECO:0000313" key="8">
    <source>
        <dbReference type="EMBL" id="KAK8971470.1"/>
    </source>
</evidence>
<keyword evidence="9" id="KW-1185">Reference proteome</keyword>
<dbReference type="Gene3D" id="4.10.280.10">
    <property type="entry name" value="Helix-loop-helix DNA-binding domain"/>
    <property type="match status" value="1"/>
</dbReference>
<dbReference type="SUPFAM" id="SSF47459">
    <property type="entry name" value="HLH, helix-loop-helix DNA-binding domain"/>
    <property type="match status" value="1"/>
</dbReference>
<evidence type="ECO:0000256" key="3">
    <source>
        <dbReference type="ARBA" id="ARBA00023015"/>
    </source>
</evidence>
<evidence type="ECO:0000256" key="1">
    <source>
        <dbReference type="ARBA" id="ARBA00004123"/>
    </source>
</evidence>
<feature type="domain" description="BHLH" evidence="7">
    <location>
        <begin position="49"/>
        <end position="98"/>
    </location>
</feature>
<dbReference type="Pfam" id="PF00010">
    <property type="entry name" value="HLH"/>
    <property type="match status" value="1"/>
</dbReference>
<evidence type="ECO:0000256" key="5">
    <source>
        <dbReference type="ARBA" id="ARBA00023242"/>
    </source>
</evidence>
<dbReference type="InterPro" id="IPR036638">
    <property type="entry name" value="HLH_DNA-bd_sf"/>
</dbReference>
<sequence>MPPRRSQRGEFSGESDTEEFVDSVLQGFANSKEYFSAGSTMAAGTEEPLFKSKNLNAERNRRTKLNNMIHSLRALVPNITKLSKESALTDAIDYIKKLQKEVVDLQMELTGVETEEDEKRGSSSQTEANASDSQNAVMFQGMVEMSPLGKDRFHLKVTSQKRINGFSKLLGAISQLGLEVKEVNSIAISDFSQEILCLEVICIEQSSKLSHAHLILYIGITTLQFCLITRTSLLSLHYYMISILY</sequence>
<dbReference type="InterPro" id="IPR051358">
    <property type="entry name" value="TF_AMS/ICE1/BHLH6-like"/>
</dbReference>